<protein>
    <submittedName>
        <fullName evidence="12">Membrane protein insertase YidC</fullName>
    </submittedName>
</protein>
<feature type="domain" description="Membrane insertase YidC/Oxa/ALB C-terminal" evidence="11">
    <location>
        <begin position="33"/>
        <end position="233"/>
    </location>
</feature>
<dbReference type="CDD" id="cd20070">
    <property type="entry name" value="5TM_YidC_Alb3"/>
    <property type="match status" value="1"/>
</dbReference>
<feature type="transmembrane region" description="Helical" evidence="10">
    <location>
        <begin position="196"/>
        <end position="223"/>
    </location>
</feature>
<evidence type="ECO:0000313" key="12">
    <source>
        <dbReference type="EMBL" id="QQG44882.1"/>
    </source>
</evidence>
<feature type="transmembrane region" description="Helical" evidence="10">
    <location>
        <begin position="32"/>
        <end position="52"/>
    </location>
</feature>
<evidence type="ECO:0000256" key="8">
    <source>
        <dbReference type="ARBA" id="ARBA00023186"/>
    </source>
</evidence>
<keyword evidence="6 10" id="KW-1133">Transmembrane helix</keyword>
<reference evidence="12 13" key="1">
    <citation type="submission" date="2020-07" db="EMBL/GenBank/DDBJ databases">
        <title>Huge and variable diversity of episymbiotic CPR bacteria and DPANN archaea in groundwater ecosystems.</title>
        <authorList>
            <person name="He C.Y."/>
            <person name="Keren R."/>
            <person name="Whittaker M."/>
            <person name="Farag I.F."/>
            <person name="Doudna J."/>
            <person name="Cate J.H.D."/>
            <person name="Banfield J.F."/>
        </authorList>
    </citation>
    <scope>NUCLEOTIDE SEQUENCE [LARGE SCALE GENOMIC DNA]</scope>
    <source>
        <strain evidence="12">NC_groundwater_541_Ag_S-0.1um_46_50</strain>
    </source>
</reference>
<evidence type="ECO:0000256" key="5">
    <source>
        <dbReference type="ARBA" id="ARBA00022927"/>
    </source>
</evidence>
<feature type="transmembrane region" description="Helical" evidence="10">
    <location>
        <begin position="97"/>
        <end position="118"/>
    </location>
</feature>
<dbReference type="InterPro" id="IPR047196">
    <property type="entry name" value="YidC_ALB_C"/>
</dbReference>
<dbReference type="EMBL" id="CP066690">
    <property type="protein sequence ID" value="QQG44882.1"/>
    <property type="molecule type" value="Genomic_DNA"/>
</dbReference>
<evidence type="ECO:0000256" key="4">
    <source>
        <dbReference type="ARBA" id="ARBA00022692"/>
    </source>
</evidence>
<keyword evidence="3" id="KW-1003">Cell membrane</keyword>
<keyword evidence="4 9" id="KW-0812">Transmembrane</keyword>
<dbReference type="GO" id="GO:0015031">
    <property type="term" value="P:protein transport"/>
    <property type="evidence" value="ECO:0007669"/>
    <property type="project" value="UniProtKB-KW"/>
</dbReference>
<accession>A0A7T5RIS3</accession>
<evidence type="ECO:0000256" key="7">
    <source>
        <dbReference type="ARBA" id="ARBA00023136"/>
    </source>
</evidence>
<evidence type="ECO:0000259" key="11">
    <source>
        <dbReference type="Pfam" id="PF02096"/>
    </source>
</evidence>
<evidence type="ECO:0000256" key="2">
    <source>
        <dbReference type="ARBA" id="ARBA00022448"/>
    </source>
</evidence>
<evidence type="ECO:0000256" key="10">
    <source>
        <dbReference type="SAM" id="Phobius"/>
    </source>
</evidence>
<comment type="subcellular location">
    <subcellularLocation>
        <location evidence="1">Cell membrane</location>
        <topology evidence="1">Multi-pass membrane protein</topology>
    </subcellularLocation>
    <subcellularLocation>
        <location evidence="9">Membrane</location>
        <topology evidence="9">Multi-pass membrane protein</topology>
    </subcellularLocation>
</comment>
<organism evidence="12 13">
    <name type="scientific">Candidatus Sungiibacteriota bacterium</name>
    <dbReference type="NCBI Taxonomy" id="2750080"/>
    <lineage>
        <taxon>Bacteria</taxon>
        <taxon>Candidatus Sungiibacteriota</taxon>
    </lineage>
</organism>
<evidence type="ECO:0000256" key="1">
    <source>
        <dbReference type="ARBA" id="ARBA00004651"/>
    </source>
</evidence>
<evidence type="ECO:0000256" key="6">
    <source>
        <dbReference type="ARBA" id="ARBA00022989"/>
    </source>
</evidence>
<dbReference type="PANTHER" id="PTHR12428">
    <property type="entry name" value="OXA1"/>
    <property type="match status" value="1"/>
</dbReference>
<dbReference type="NCBIfam" id="TIGR03592">
    <property type="entry name" value="yidC_oxa1_cterm"/>
    <property type="match status" value="1"/>
</dbReference>
<dbReference type="Pfam" id="PF02096">
    <property type="entry name" value="60KD_IMP"/>
    <property type="match status" value="1"/>
</dbReference>
<proteinExistence type="inferred from homology"/>
<dbReference type="PANTHER" id="PTHR12428:SF65">
    <property type="entry name" value="CYTOCHROME C OXIDASE ASSEMBLY PROTEIN COX18, MITOCHONDRIAL"/>
    <property type="match status" value="1"/>
</dbReference>
<name>A0A7T5RIS3_9BACT</name>
<dbReference type="GO" id="GO:0005886">
    <property type="term" value="C:plasma membrane"/>
    <property type="evidence" value="ECO:0007669"/>
    <property type="project" value="UniProtKB-SubCell"/>
</dbReference>
<dbReference type="GO" id="GO:0051205">
    <property type="term" value="P:protein insertion into membrane"/>
    <property type="evidence" value="ECO:0007669"/>
    <property type="project" value="TreeGrafter"/>
</dbReference>
<dbReference type="Proteomes" id="UP000595618">
    <property type="component" value="Chromosome"/>
</dbReference>
<dbReference type="GO" id="GO:0032977">
    <property type="term" value="F:membrane insertase activity"/>
    <property type="evidence" value="ECO:0007669"/>
    <property type="project" value="InterPro"/>
</dbReference>
<gene>
    <name evidence="12" type="ORF">HYW89_02610</name>
</gene>
<keyword evidence="2" id="KW-0813">Transport</keyword>
<evidence type="ECO:0000256" key="3">
    <source>
        <dbReference type="ARBA" id="ARBA00022475"/>
    </source>
</evidence>
<dbReference type="InterPro" id="IPR001708">
    <property type="entry name" value="YidC/ALB3/OXA1/COX18"/>
</dbReference>
<comment type="similarity">
    <text evidence="9">Belongs to the OXA1/ALB3/YidC family.</text>
</comment>
<evidence type="ECO:0000256" key="9">
    <source>
        <dbReference type="RuleBase" id="RU003945"/>
    </source>
</evidence>
<keyword evidence="5" id="KW-0653">Protein transport</keyword>
<keyword evidence="8" id="KW-0143">Chaperone</keyword>
<keyword evidence="7 10" id="KW-0472">Membrane</keyword>
<evidence type="ECO:0000313" key="13">
    <source>
        <dbReference type="Proteomes" id="UP000595618"/>
    </source>
</evidence>
<dbReference type="InterPro" id="IPR028055">
    <property type="entry name" value="YidC/Oxa/ALB_C"/>
</dbReference>
<sequence>MNSITYLYTEVLWRPLFNGLVWFYTTLPWQDLGLAIIVLTLVIRLILSPLFLKMQKSQRDLAVLQPEIEKVQNQHKNNKGAQGKALMELYAEKKVNPFGGCLIILIQLPLLIALFQVFQKGFDPAQLSYLYSFVKNPGALNPVSFGLVDLSKGNLFFGVIAALSQFLQTKLSTAQAAPQPPAQGDFAKILRWQTLYLFPALIIIWSSSLPSALALYWTVLNTFGIIQETIMRRVWNKNV</sequence>
<dbReference type="AlphaFoldDB" id="A0A7T5RIS3"/>